<feature type="signal peptide" evidence="6">
    <location>
        <begin position="1"/>
        <end position="18"/>
    </location>
</feature>
<dbReference type="InterPro" id="IPR011659">
    <property type="entry name" value="WD40"/>
</dbReference>
<evidence type="ECO:0000256" key="5">
    <source>
        <dbReference type="PROSITE-ProRule" id="PRU00473"/>
    </source>
</evidence>
<dbReference type="PANTHER" id="PTHR30329:SF21">
    <property type="entry name" value="LIPOPROTEIN YIAD-RELATED"/>
    <property type="match status" value="1"/>
</dbReference>
<keyword evidence="2 5" id="KW-0472">Membrane</keyword>
<dbReference type="SUPFAM" id="SSF103088">
    <property type="entry name" value="OmpA-like"/>
    <property type="match status" value="1"/>
</dbReference>
<evidence type="ECO:0000313" key="8">
    <source>
        <dbReference type="EMBL" id="PWJ43343.1"/>
    </source>
</evidence>
<proteinExistence type="predicted"/>
<keyword evidence="6" id="KW-0732">Signal</keyword>
<name>A0A315ZDW4_SEDFL</name>
<protein>
    <submittedName>
        <fullName evidence="8">Peptidoglycan-associated lipoprotein</fullName>
    </submittedName>
</protein>
<feature type="repeat" description="TPR" evidence="4">
    <location>
        <begin position="57"/>
        <end position="90"/>
    </location>
</feature>
<accession>A0A315ZDW4</accession>
<evidence type="ECO:0000256" key="2">
    <source>
        <dbReference type="ARBA" id="ARBA00023136"/>
    </source>
</evidence>
<dbReference type="InterPro" id="IPR019734">
    <property type="entry name" value="TPR_rpt"/>
</dbReference>
<feature type="chain" id="PRO_5016422774" evidence="6">
    <location>
        <begin position="19"/>
        <end position="663"/>
    </location>
</feature>
<dbReference type="PROSITE" id="PS51123">
    <property type="entry name" value="OMPA_2"/>
    <property type="match status" value="1"/>
</dbReference>
<dbReference type="Gene3D" id="3.30.1330.60">
    <property type="entry name" value="OmpA-like domain"/>
    <property type="match status" value="1"/>
</dbReference>
<organism evidence="8 9">
    <name type="scientific">Sediminitomix flava</name>
    <dbReference type="NCBI Taxonomy" id="379075"/>
    <lineage>
        <taxon>Bacteria</taxon>
        <taxon>Pseudomonadati</taxon>
        <taxon>Bacteroidota</taxon>
        <taxon>Cytophagia</taxon>
        <taxon>Cytophagales</taxon>
        <taxon>Flammeovirgaceae</taxon>
        <taxon>Sediminitomix</taxon>
    </lineage>
</organism>
<dbReference type="PROSITE" id="PS51257">
    <property type="entry name" value="PROKAR_LIPOPROTEIN"/>
    <property type="match status" value="1"/>
</dbReference>
<comment type="caution">
    <text evidence="8">The sequence shown here is derived from an EMBL/GenBank/DDBJ whole genome shotgun (WGS) entry which is preliminary data.</text>
</comment>
<keyword evidence="8" id="KW-0449">Lipoprotein</keyword>
<sequence>MNTPLFRCCLLLLFLAQACGGSKNIAEKKFQLGEYNSAIPLYEKKLSSAKMGATEQAEINFKIGECYRLSNRVEQAVPYYKKAIQNGFQDEDILFYYAYGLKKIGEYEKAVKYFKAYKKDGEDFKLIYRTKKEIKLLSESIHSIIKEDPFIEITNCSGINTDAAEFSPTLWNDKVVFTASRDNDMIYEGNGAGYTDLFVHDLEEVQKCEGEIQKLSDLINTPGFHEASATFSKDGKTVIFARSNSGKKKDDLKEVNLYESVYDGNDWSEPKLLSINHPKFWNGCPALSANGKTLYFVSNRPGTLGGLDIFKASKSIKGEWTKVTNLGKKINSRGNEMFPYVAKDGKLYFASDGLPGLGGLDLFVAVRKDKKIVVENMGKPFNSPADDFSICFFDKKNGAFSSNRNDGDAKGDDDIYLFTDTTPNYKVLKYYLQGFTFNENADGDTLVVPEVALELVNEKGEAVAFTESDEKGYFKFDKELEMGPEYTIVAIKQRYLADSLLYTTAEKEIEQETVKDRPEKIIDITLDTEVPMIIDIYEELISEGEVTLNNILYDFDDYRIRPDAAKELDKLVSFMNQHTDITIILGSHTDTRGSRRHNQKLAENRAKAAVEYIVSRGVSDKRLKAKGYGEDYPYIYDAQTEEEHQLNRRTTVQLSDEEEFEEF</sequence>
<dbReference type="InterPro" id="IPR011990">
    <property type="entry name" value="TPR-like_helical_dom_sf"/>
</dbReference>
<dbReference type="PANTHER" id="PTHR30329">
    <property type="entry name" value="STATOR ELEMENT OF FLAGELLAR MOTOR COMPLEX"/>
    <property type="match status" value="1"/>
</dbReference>
<feature type="domain" description="OmpA-like" evidence="7">
    <location>
        <begin position="543"/>
        <end position="658"/>
    </location>
</feature>
<dbReference type="InterPro" id="IPR011042">
    <property type="entry name" value="6-blade_b-propeller_TolB-like"/>
</dbReference>
<evidence type="ECO:0000256" key="4">
    <source>
        <dbReference type="PROSITE-ProRule" id="PRU00339"/>
    </source>
</evidence>
<evidence type="ECO:0000256" key="3">
    <source>
        <dbReference type="ARBA" id="ARBA00023237"/>
    </source>
</evidence>
<keyword evidence="3" id="KW-0998">Cell outer membrane</keyword>
<comment type="subcellular location">
    <subcellularLocation>
        <location evidence="1">Cell outer membrane</location>
    </subcellularLocation>
</comment>
<dbReference type="InterPro" id="IPR006664">
    <property type="entry name" value="OMP_bac"/>
</dbReference>
<dbReference type="SUPFAM" id="SSF82171">
    <property type="entry name" value="DPP6 N-terminal domain-like"/>
    <property type="match status" value="1"/>
</dbReference>
<dbReference type="InterPro" id="IPR006665">
    <property type="entry name" value="OmpA-like"/>
</dbReference>
<dbReference type="Gene3D" id="2.120.10.30">
    <property type="entry name" value="TolB, C-terminal domain"/>
    <property type="match status" value="1"/>
</dbReference>
<dbReference type="InterPro" id="IPR036737">
    <property type="entry name" value="OmpA-like_sf"/>
</dbReference>
<dbReference type="AlphaFoldDB" id="A0A315ZDW4"/>
<dbReference type="CDD" id="cd07185">
    <property type="entry name" value="OmpA_C-like"/>
    <property type="match status" value="1"/>
</dbReference>
<dbReference type="EMBL" id="QGDO01000002">
    <property type="protein sequence ID" value="PWJ43343.1"/>
    <property type="molecule type" value="Genomic_DNA"/>
</dbReference>
<dbReference type="Proteomes" id="UP000245535">
    <property type="component" value="Unassembled WGS sequence"/>
</dbReference>
<reference evidence="8 9" key="1">
    <citation type="submission" date="2018-03" db="EMBL/GenBank/DDBJ databases">
        <title>Genomic Encyclopedia of Archaeal and Bacterial Type Strains, Phase II (KMG-II): from individual species to whole genera.</title>
        <authorList>
            <person name="Goeker M."/>
        </authorList>
    </citation>
    <scope>NUCLEOTIDE SEQUENCE [LARGE SCALE GENOMIC DNA]</scope>
    <source>
        <strain evidence="8 9">DSM 28229</strain>
    </source>
</reference>
<dbReference type="RefSeq" id="WP_109617812.1">
    <property type="nucleotide sequence ID" value="NZ_QGDO01000002.1"/>
</dbReference>
<dbReference type="InterPro" id="IPR050330">
    <property type="entry name" value="Bact_OuterMem_StrucFunc"/>
</dbReference>
<dbReference type="Gene3D" id="1.25.40.10">
    <property type="entry name" value="Tetratricopeptide repeat domain"/>
    <property type="match status" value="1"/>
</dbReference>
<dbReference type="SUPFAM" id="SSF48452">
    <property type="entry name" value="TPR-like"/>
    <property type="match status" value="1"/>
</dbReference>
<gene>
    <name evidence="8" type="ORF">BC781_102900</name>
</gene>
<evidence type="ECO:0000313" key="9">
    <source>
        <dbReference type="Proteomes" id="UP000245535"/>
    </source>
</evidence>
<dbReference type="PRINTS" id="PR01021">
    <property type="entry name" value="OMPADOMAIN"/>
</dbReference>
<keyword evidence="4" id="KW-0802">TPR repeat</keyword>
<dbReference type="Pfam" id="PF00691">
    <property type="entry name" value="OmpA"/>
    <property type="match status" value="1"/>
</dbReference>
<evidence type="ECO:0000256" key="6">
    <source>
        <dbReference type="SAM" id="SignalP"/>
    </source>
</evidence>
<dbReference type="GO" id="GO:0009279">
    <property type="term" value="C:cell outer membrane"/>
    <property type="evidence" value="ECO:0007669"/>
    <property type="project" value="UniProtKB-SubCell"/>
</dbReference>
<keyword evidence="9" id="KW-1185">Reference proteome</keyword>
<dbReference type="Pfam" id="PF07676">
    <property type="entry name" value="PD40"/>
    <property type="match status" value="3"/>
</dbReference>
<evidence type="ECO:0000259" key="7">
    <source>
        <dbReference type="PROSITE" id="PS51123"/>
    </source>
</evidence>
<dbReference type="PROSITE" id="PS50005">
    <property type="entry name" value="TPR"/>
    <property type="match status" value="1"/>
</dbReference>
<evidence type="ECO:0000256" key="1">
    <source>
        <dbReference type="ARBA" id="ARBA00004442"/>
    </source>
</evidence>
<dbReference type="OrthoDB" id="1488841at2"/>